<evidence type="ECO:0000259" key="7">
    <source>
        <dbReference type="Pfam" id="PF00703"/>
    </source>
</evidence>
<dbReference type="GO" id="GO:0004566">
    <property type="term" value="F:beta-glucuronidase activity"/>
    <property type="evidence" value="ECO:0007669"/>
    <property type="project" value="UniProtKB-EC"/>
</dbReference>
<dbReference type="Pfam" id="PF02837">
    <property type="entry name" value="Glyco_hydro_2_N"/>
    <property type="match status" value="1"/>
</dbReference>
<evidence type="ECO:0000256" key="1">
    <source>
        <dbReference type="ARBA" id="ARBA00007401"/>
    </source>
</evidence>
<dbReference type="RefSeq" id="XP_064703719.1">
    <property type="nucleotide sequence ID" value="XM_064849495.1"/>
</dbReference>
<evidence type="ECO:0000313" key="11">
    <source>
        <dbReference type="Proteomes" id="UP001358417"/>
    </source>
</evidence>
<reference evidence="10 11" key="1">
    <citation type="submission" date="2023-08" db="EMBL/GenBank/DDBJ databases">
        <title>Black Yeasts Isolated from many extreme environments.</title>
        <authorList>
            <person name="Coleine C."/>
            <person name="Stajich J.E."/>
            <person name="Selbmann L."/>
        </authorList>
    </citation>
    <scope>NUCLEOTIDE SEQUENCE [LARGE SCALE GENOMIC DNA]</scope>
    <source>
        <strain evidence="10 11">CCFEE 5792</strain>
    </source>
</reference>
<dbReference type="InterPro" id="IPR017853">
    <property type="entry name" value="GH"/>
</dbReference>
<evidence type="ECO:0000313" key="10">
    <source>
        <dbReference type="EMBL" id="KAK5048261.1"/>
    </source>
</evidence>
<evidence type="ECO:0000256" key="4">
    <source>
        <dbReference type="ARBA" id="ARBA00022801"/>
    </source>
</evidence>
<dbReference type="GeneID" id="89974105"/>
<dbReference type="PRINTS" id="PR00132">
    <property type="entry name" value="GLHYDRLASE2"/>
</dbReference>
<sequence>MLRPQATATREVICLDGVWNFEIVADAATEEWTELLSPKTQIPVPASYNDILLDHGIRDHVGWVKYQRRVRVPRSWTSEHVFIRCDAATHRGRIYVNDKLVADHQGGYTPFDANITELVSAGKEFCLTVAVCNELSNETIPPGSIEVLANGTRKQKYLHDFFNYSGLSRSVWLYSVPQRSFRDVTIVTDTVGENRTGIIKYEATCSESVDCEIRVTVADENGNVVGCAHGERSEIEIESVHLWQPGNAYLYKLTLYLHRLDDNSLVDEYSIDVGVRTVEVKGSQFLINNKPFYFTGFGKHEDTPIRGKGHDSAYMVHDFQLLEWIGANSFRTSHYPYAEEVYDFADRHGIVVIDETAAVGLNLGIASGLFGKKAPPTWSAETMNVTTSIAHSQNIRELISRDKNHPSVVMWCIANEPASHEDGAREYFAPLVKLTRSLDSTRPICFSNCVLATAENDLISDLFDVLCLNRYYGWYEHTGDLETAEHELETDLRTWQTKYGKPMIMTEYGSDTMAGLHMTNPGPWSEEFQSSMLEVYHRVFDRLDSVIGEHVWSFSDFQTSAMVFRVDGNKKGVFTRDRRPKLAAQALRKRWVERKNDALHG</sequence>
<dbReference type="FunFam" id="3.20.20.80:FF:000080">
    <property type="entry name" value="Beta-glucuronidase UidA"/>
    <property type="match status" value="1"/>
</dbReference>
<keyword evidence="5 6" id="KW-0326">Glycosidase</keyword>
<dbReference type="SUPFAM" id="SSF51445">
    <property type="entry name" value="(Trans)glycosidases"/>
    <property type="match status" value="1"/>
</dbReference>
<organism evidence="10 11">
    <name type="scientific">Exophiala bonariae</name>
    <dbReference type="NCBI Taxonomy" id="1690606"/>
    <lineage>
        <taxon>Eukaryota</taxon>
        <taxon>Fungi</taxon>
        <taxon>Dikarya</taxon>
        <taxon>Ascomycota</taxon>
        <taxon>Pezizomycotina</taxon>
        <taxon>Eurotiomycetes</taxon>
        <taxon>Chaetothyriomycetidae</taxon>
        <taxon>Chaetothyriales</taxon>
        <taxon>Herpotrichiellaceae</taxon>
        <taxon>Exophiala</taxon>
    </lineage>
</organism>
<keyword evidence="11" id="KW-1185">Reference proteome</keyword>
<evidence type="ECO:0000256" key="5">
    <source>
        <dbReference type="ARBA" id="ARBA00023295"/>
    </source>
</evidence>
<dbReference type="Pfam" id="PF00703">
    <property type="entry name" value="Glyco_hydro_2"/>
    <property type="match status" value="1"/>
</dbReference>
<dbReference type="EC" id="3.2.1.31" evidence="2"/>
<evidence type="ECO:0000259" key="8">
    <source>
        <dbReference type="Pfam" id="PF02836"/>
    </source>
</evidence>
<dbReference type="PROSITE" id="PS00719">
    <property type="entry name" value="GLYCOSYL_HYDROL_F2_1"/>
    <property type="match status" value="1"/>
</dbReference>
<dbReference type="GO" id="GO:0019391">
    <property type="term" value="P:glucuronoside catabolic process"/>
    <property type="evidence" value="ECO:0007669"/>
    <property type="project" value="TreeGrafter"/>
</dbReference>
<accession>A0AAV9N2K0</accession>
<dbReference type="Pfam" id="PF02836">
    <property type="entry name" value="Glyco_hydro_2_C"/>
    <property type="match status" value="1"/>
</dbReference>
<dbReference type="Gene3D" id="2.60.40.10">
    <property type="entry name" value="Immunoglobulins"/>
    <property type="match status" value="1"/>
</dbReference>
<dbReference type="PANTHER" id="PTHR10066">
    <property type="entry name" value="BETA-GLUCURONIDASE"/>
    <property type="match status" value="1"/>
</dbReference>
<dbReference type="InterPro" id="IPR006104">
    <property type="entry name" value="Glyco_hydro_2_N"/>
</dbReference>
<name>A0AAV9N2K0_9EURO</name>
<keyword evidence="4 6" id="KW-0378">Hydrolase</keyword>
<proteinExistence type="inferred from homology"/>
<evidence type="ECO:0000256" key="3">
    <source>
        <dbReference type="ARBA" id="ARBA00016205"/>
    </source>
</evidence>
<dbReference type="SUPFAM" id="SSF49303">
    <property type="entry name" value="beta-Galactosidase/glucuronidase domain"/>
    <property type="match status" value="1"/>
</dbReference>
<evidence type="ECO:0000256" key="6">
    <source>
        <dbReference type="RuleBase" id="RU361154"/>
    </source>
</evidence>
<dbReference type="GO" id="GO:0005975">
    <property type="term" value="P:carbohydrate metabolic process"/>
    <property type="evidence" value="ECO:0007669"/>
    <property type="project" value="InterPro"/>
</dbReference>
<dbReference type="InterPro" id="IPR008979">
    <property type="entry name" value="Galactose-bd-like_sf"/>
</dbReference>
<dbReference type="InterPro" id="IPR006102">
    <property type="entry name" value="Ig-like_GH2"/>
</dbReference>
<dbReference type="SUPFAM" id="SSF49785">
    <property type="entry name" value="Galactose-binding domain-like"/>
    <property type="match status" value="1"/>
</dbReference>
<dbReference type="InterPro" id="IPR006103">
    <property type="entry name" value="Glyco_hydro_2_cat"/>
</dbReference>
<dbReference type="EMBL" id="JAVRRD010000022">
    <property type="protein sequence ID" value="KAK5048261.1"/>
    <property type="molecule type" value="Genomic_DNA"/>
</dbReference>
<comment type="similarity">
    <text evidence="1 6">Belongs to the glycosyl hydrolase 2 family.</text>
</comment>
<dbReference type="NCBIfam" id="NF007538">
    <property type="entry name" value="PRK10150.1"/>
    <property type="match status" value="1"/>
</dbReference>
<protein>
    <recommendedName>
        <fullName evidence="3">Beta-glucuronidase</fullName>
        <ecNumber evidence="2">3.2.1.31</ecNumber>
    </recommendedName>
</protein>
<dbReference type="Proteomes" id="UP001358417">
    <property type="component" value="Unassembled WGS sequence"/>
</dbReference>
<dbReference type="PANTHER" id="PTHR10066:SF67">
    <property type="entry name" value="BETA-GLUCURONIDASE"/>
    <property type="match status" value="1"/>
</dbReference>
<gene>
    <name evidence="10" type="ORF">LTR84_005931</name>
</gene>
<feature type="domain" description="Glycoside hydrolase family 2 catalytic" evidence="8">
    <location>
        <begin position="278"/>
        <end position="593"/>
    </location>
</feature>
<feature type="domain" description="Glycosyl hydrolases family 2 sugar binding" evidence="9">
    <location>
        <begin position="15"/>
        <end position="177"/>
    </location>
</feature>
<evidence type="ECO:0000256" key="2">
    <source>
        <dbReference type="ARBA" id="ARBA00012761"/>
    </source>
</evidence>
<comment type="caution">
    <text evidence="10">The sequence shown here is derived from an EMBL/GenBank/DDBJ whole genome shotgun (WGS) entry which is preliminary data.</text>
</comment>
<dbReference type="GO" id="GO:0030246">
    <property type="term" value="F:carbohydrate binding"/>
    <property type="evidence" value="ECO:0007669"/>
    <property type="project" value="TreeGrafter"/>
</dbReference>
<feature type="domain" description="Glycoside hydrolase family 2 immunoglobulin-like beta-sandwich" evidence="7">
    <location>
        <begin position="182"/>
        <end position="276"/>
    </location>
</feature>
<dbReference type="Gene3D" id="2.60.120.260">
    <property type="entry name" value="Galactose-binding domain-like"/>
    <property type="match status" value="1"/>
</dbReference>
<dbReference type="InterPro" id="IPR023230">
    <property type="entry name" value="Glyco_hydro_2_CS"/>
</dbReference>
<dbReference type="InterPro" id="IPR006101">
    <property type="entry name" value="Glyco_hydro_2"/>
</dbReference>
<dbReference type="Gene3D" id="3.20.20.80">
    <property type="entry name" value="Glycosidases"/>
    <property type="match status" value="1"/>
</dbReference>
<dbReference type="AlphaFoldDB" id="A0AAV9N2K0"/>
<dbReference type="InterPro" id="IPR013783">
    <property type="entry name" value="Ig-like_fold"/>
</dbReference>
<evidence type="ECO:0000259" key="9">
    <source>
        <dbReference type="Pfam" id="PF02837"/>
    </source>
</evidence>
<dbReference type="InterPro" id="IPR036156">
    <property type="entry name" value="Beta-gal/glucu_dom_sf"/>
</dbReference>